<keyword evidence="3" id="KW-1185">Reference proteome</keyword>
<dbReference type="InterPro" id="IPR027417">
    <property type="entry name" value="P-loop_NTPase"/>
</dbReference>
<dbReference type="InterPro" id="IPR049050">
    <property type="entry name" value="nSTAND3"/>
</dbReference>
<dbReference type="Pfam" id="PF20720">
    <property type="entry name" value="nSTAND3"/>
    <property type="match status" value="1"/>
</dbReference>
<feature type="domain" description="Novel STAND NTPase 3" evidence="1">
    <location>
        <begin position="174"/>
        <end position="333"/>
    </location>
</feature>
<protein>
    <recommendedName>
        <fullName evidence="1">Novel STAND NTPase 3 domain-containing protein</fullName>
    </recommendedName>
</protein>
<proteinExistence type="predicted"/>
<evidence type="ECO:0000259" key="1">
    <source>
        <dbReference type="Pfam" id="PF20720"/>
    </source>
</evidence>
<dbReference type="InParanoid" id="A0A0Q2MG83"/>
<dbReference type="AlphaFoldDB" id="A0A0Q2MG83"/>
<dbReference type="Gene3D" id="3.40.50.300">
    <property type="entry name" value="P-loop containing nucleotide triphosphate hydrolases"/>
    <property type="match status" value="1"/>
</dbReference>
<evidence type="ECO:0000313" key="3">
    <source>
        <dbReference type="Proteomes" id="UP000051221"/>
    </source>
</evidence>
<dbReference type="Proteomes" id="UP000051221">
    <property type="component" value="Unassembled WGS sequence"/>
</dbReference>
<dbReference type="SUPFAM" id="SSF52540">
    <property type="entry name" value="P-loop containing nucleoside triphosphate hydrolases"/>
    <property type="match status" value="2"/>
</dbReference>
<gene>
    <name evidence="2" type="ORF">AMR76_06395</name>
</gene>
<evidence type="ECO:0000313" key="2">
    <source>
        <dbReference type="EMBL" id="KQH86714.1"/>
    </source>
</evidence>
<name>A0A0Q2MG83_VIBFU</name>
<organism evidence="2 3">
    <name type="scientific">Vibrio furnissii</name>
    <dbReference type="NCBI Taxonomy" id="29494"/>
    <lineage>
        <taxon>Bacteria</taxon>
        <taxon>Pseudomonadati</taxon>
        <taxon>Pseudomonadota</taxon>
        <taxon>Gammaproteobacteria</taxon>
        <taxon>Vibrionales</taxon>
        <taxon>Vibrionaceae</taxon>
        <taxon>Vibrio</taxon>
    </lineage>
</organism>
<comment type="caution">
    <text evidence="2">The sequence shown here is derived from an EMBL/GenBank/DDBJ whole genome shotgun (WGS) entry which is preliminary data.</text>
</comment>
<accession>A0A0Q2MG83</accession>
<dbReference type="EMBL" id="LKHS01000005">
    <property type="protein sequence ID" value="KQH86714.1"/>
    <property type="molecule type" value="Genomic_DNA"/>
</dbReference>
<sequence>MADYNFETLNDMEFEELANDLISKKLDVFAERFKPGKDQGVDGRFFSPDGGEVIIQSKHYLKSGYDALLRHCKKTEADKVRKLNPARYIFVCSIPLSRKQKKELSNVFSPFLSEQDIFGKENLNDLLKNFPEVEKNHYKLWLSSTNVLEPLLYAGIDFDIQNGINAIKRTSEKYVKTSFHDRAKKKLERDNCLVILGEPGIGKTTLARMLCYEYMAADEKYELVFIASDLKDANNKYREDKYQVFYFDDFLGNNHLEYMENHKDSRLAMFLDRISDDPKKRFILTSRTTIFNQGINCSEKLERTEISDNKFCLHIDDLEGVVKARILYNHLYFAKDPSHMYYDHIANIIENGNYHHIINHKNYSPRLIELILNKKSLKSCQPENYWNYIVSALDRPDELWKSHIKNEISDDERQLLWFVSLSRIVKIDDLESIFRKFNGIKFDIYRFHDAIKNLDGALIQTLRYRNTPIVGIELHNHSIRDYAIPMLLSRDVDYLASMISCMMGGFDVSVIPTNYEKKETNKLWNSVVHQISKEEISQSSFYLSLYALRRLAHERPNRYHKNYQKLIKLFNDNSEVKRHKEYFESLMCWYESNEEYKNFNLIYALNYISTLSDILDCRSLVPWQSLFNDALNDHPDHSDFIEIADILSELEGYDFYDDIEYEFIQDVADYWSSEIDSKVDDEFDESMLYDGYESIYEEGMAIEDINEDDCYTIVESKIEEIIDEVIGEYSIHMNITSDLMVDVDIDEYNQKAIAYLVDAIEDDRKPNKKAKLKRRPLRLNSNLNIIKKTSAIDDIFN</sequence>
<reference evidence="2 3" key="1">
    <citation type="submission" date="2015-08" db="EMBL/GenBank/DDBJ databases">
        <title>Antibacterial properties of a collection of Vibrionaceae strains.</title>
        <authorList>
            <person name="Giubergia S."/>
        </authorList>
    </citation>
    <scope>NUCLEOTIDE SEQUENCE [LARGE SCALE GENOMIC DNA]</scope>
    <source>
        <strain evidence="2 3">S0821</strain>
    </source>
</reference>
<dbReference type="RefSeq" id="WP_055465644.1">
    <property type="nucleotide sequence ID" value="NZ_LKHS01000005.1"/>
</dbReference>